<dbReference type="PANTHER" id="PTHR48111">
    <property type="entry name" value="REGULATOR OF RPOS"/>
    <property type="match status" value="1"/>
</dbReference>
<evidence type="ECO:0000313" key="11">
    <source>
        <dbReference type="Proteomes" id="UP000006443"/>
    </source>
</evidence>
<dbReference type="Pfam" id="PF00486">
    <property type="entry name" value="Trans_reg_C"/>
    <property type="match status" value="1"/>
</dbReference>
<dbReference type="InterPro" id="IPR001867">
    <property type="entry name" value="OmpR/PhoB-type_DNA-bd"/>
</dbReference>
<feature type="domain" description="Response regulatory" evidence="8">
    <location>
        <begin position="6"/>
        <end position="120"/>
    </location>
</feature>
<dbReference type="PROSITE" id="PS51755">
    <property type="entry name" value="OMPR_PHOB"/>
    <property type="match status" value="1"/>
</dbReference>
<dbReference type="SUPFAM" id="SSF46894">
    <property type="entry name" value="C-terminal effector domain of the bipartite response regulators"/>
    <property type="match status" value="1"/>
</dbReference>
<evidence type="ECO:0000256" key="5">
    <source>
        <dbReference type="ARBA" id="ARBA00023163"/>
    </source>
</evidence>
<keyword evidence="4 7" id="KW-0238">DNA-binding</keyword>
<gene>
    <name evidence="10" type="ORF">DealDRAFT_0268</name>
</gene>
<keyword evidence="2" id="KW-0902">Two-component regulatory system</keyword>
<feature type="domain" description="OmpR/PhoB-type" evidence="9">
    <location>
        <begin position="134"/>
        <end position="233"/>
    </location>
</feature>
<evidence type="ECO:0000259" key="8">
    <source>
        <dbReference type="PROSITE" id="PS50110"/>
    </source>
</evidence>
<dbReference type="GO" id="GO:0005829">
    <property type="term" value="C:cytosol"/>
    <property type="evidence" value="ECO:0007669"/>
    <property type="project" value="TreeGrafter"/>
</dbReference>
<dbReference type="InterPro" id="IPR016032">
    <property type="entry name" value="Sig_transdc_resp-reg_C-effctor"/>
</dbReference>
<evidence type="ECO:0000256" key="7">
    <source>
        <dbReference type="PROSITE-ProRule" id="PRU01091"/>
    </source>
</evidence>
<organism evidence="10 11">
    <name type="scientific">Dethiobacter alkaliphilus AHT 1</name>
    <dbReference type="NCBI Taxonomy" id="555088"/>
    <lineage>
        <taxon>Bacteria</taxon>
        <taxon>Bacillati</taxon>
        <taxon>Bacillota</taxon>
        <taxon>Dethiobacteria</taxon>
        <taxon>Dethiobacterales</taxon>
        <taxon>Dethiobacteraceae</taxon>
        <taxon>Dethiobacter</taxon>
    </lineage>
</organism>
<dbReference type="InterPro" id="IPR001789">
    <property type="entry name" value="Sig_transdc_resp-reg_receiver"/>
</dbReference>
<evidence type="ECO:0000256" key="6">
    <source>
        <dbReference type="PROSITE-ProRule" id="PRU00169"/>
    </source>
</evidence>
<feature type="DNA-binding region" description="OmpR/PhoB-type" evidence="7">
    <location>
        <begin position="134"/>
        <end position="233"/>
    </location>
</feature>
<comment type="caution">
    <text evidence="10">The sequence shown here is derived from an EMBL/GenBank/DDBJ whole genome shotgun (WGS) entry which is preliminary data.</text>
</comment>
<dbReference type="SMART" id="SM00448">
    <property type="entry name" value="REC"/>
    <property type="match status" value="1"/>
</dbReference>
<accession>C0GCQ9</accession>
<keyword evidence="3" id="KW-0805">Transcription regulation</keyword>
<dbReference type="SUPFAM" id="SSF52172">
    <property type="entry name" value="CheY-like"/>
    <property type="match status" value="1"/>
</dbReference>
<dbReference type="GO" id="GO:0000976">
    <property type="term" value="F:transcription cis-regulatory region binding"/>
    <property type="evidence" value="ECO:0007669"/>
    <property type="project" value="TreeGrafter"/>
</dbReference>
<name>C0GCQ9_DETAL</name>
<dbReference type="FunFam" id="1.10.10.10:FF:000018">
    <property type="entry name" value="DNA-binding response regulator ResD"/>
    <property type="match status" value="1"/>
</dbReference>
<dbReference type="GO" id="GO:0006355">
    <property type="term" value="P:regulation of DNA-templated transcription"/>
    <property type="evidence" value="ECO:0007669"/>
    <property type="project" value="InterPro"/>
</dbReference>
<dbReference type="PROSITE" id="PS50110">
    <property type="entry name" value="RESPONSE_REGULATORY"/>
    <property type="match status" value="1"/>
</dbReference>
<sequence length="236" mass="26898">MSKTTKILVVDDEPKIRRIVEQSLRKDAYRVVHACDGLEALQKLETEHPDLLVLDLMMPEMDGFEVCKAMRNRGDNTPVIILTAKDELEDKAFGFNLGVDDYVTKPFSPSELALRVKAVLRRVSGEELAPRLKEGTFDDGRLYINSKTREVRLNGEDVYLTAKEFDLLWVLANNPGVVYSRDQLLDMVWGNEYFGDAGTVTVLIRRIREKIEKDPANPTYLRTVWGIGYKFEAVSI</sequence>
<proteinExistence type="predicted"/>
<dbReference type="EMBL" id="ACJM01000001">
    <property type="protein sequence ID" value="EEG78994.1"/>
    <property type="molecule type" value="Genomic_DNA"/>
</dbReference>
<dbReference type="Gene3D" id="6.10.250.690">
    <property type="match status" value="1"/>
</dbReference>
<dbReference type="FunFam" id="3.40.50.2300:FF:000001">
    <property type="entry name" value="DNA-binding response regulator PhoB"/>
    <property type="match status" value="1"/>
</dbReference>
<evidence type="ECO:0000313" key="10">
    <source>
        <dbReference type="EMBL" id="EEG78994.1"/>
    </source>
</evidence>
<dbReference type="PANTHER" id="PTHR48111:SF40">
    <property type="entry name" value="PHOSPHATE REGULON TRANSCRIPTIONAL REGULATORY PROTEIN PHOB"/>
    <property type="match status" value="1"/>
</dbReference>
<evidence type="ECO:0000256" key="3">
    <source>
        <dbReference type="ARBA" id="ARBA00023015"/>
    </source>
</evidence>
<evidence type="ECO:0000256" key="2">
    <source>
        <dbReference type="ARBA" id="ARBA00023012"/>
    </source>
</evidence>
<dbReference type="Gene3D" id="3.40.50.2300">
    <property type="match status" value="1"/>
</dbReference>
<dbReference type="AlphaFoldDB" id="C0GCQ9"/>
<dbReference type="InterPro" id="IPR036388">
    <property type="entry name" value="WH-like_DNA-bd_sf"/>
</dbReference>
<dbReference type="SMART" id="SM00862">
    <property type="entry name" value="Trans_reg_C"/>
    <property type="match status" value="1"/>
</dbReference>
<dbReference type="OrthoDB" id="9790454at2"/>
<dbReference type="InterPro" id="IPR011006">
    <property type="entry name" value="CheY-like_superfamily"/>
</dbReference>
<dbReference type="eggNOG" id="COG0745">
    <property type="taxonomic scope" value="Bacteria"/>
</dbReference>
<evidence type="ECO:0000256" key="1">
    <source>
        <dbReference type="ARBA" id="ARBA00022553"/>
    </source>
</evidence>
<protein>
    <submittedName>
        <fullName evidence="10">Two component transcriptional regulator, winged helix family</fullName>
    </submittedName>
</protein>
<dbReference type="CDD" id="cd17574">
    <property type="entry name" value="REC_OmpR"/>
    <property type="match status" value="1"/>
</dbReference>
<dbReference type="RefSeq" id="WP_008514120.1">
    <property type="nucleotide sequence ID" value="NZ_ACJM01000001.1"/>
</dbReference>
<reference evidence="10 11" key="1">
    <citation type="submission" date="2009-02" db="EMBL/GenBank/DDBJ databases">
        <title>Sequencing of the draft genome and assembly of Dethiobacter alkaliphilus AHT 1.</title>
        <authorList>
            <consortium name="US DOE Joint Genome Institute (JGI-PGF)"/>
            <person name="Lucas S."/>
            <person name="Copeland A."/>
            <person name="Lapidus A."/>
            <person name="Glavina del Rio T."/>
            <person name="Dalin E."/>
            <person name="Tice H."/>
            <person name="Bruce D."/>
            <person name="Goodwin L."/>
            <person name="Pitluck S."/>
            <person name="Larimer F."/>
            <person name="Land M.L."/>
            <person name="Hauser L."/>
            <person name="Muyzer G."/>
        </authorList>
    </citation>
    <scope>NUCLEOTIDE SEQUENCE [LARGE SCALE GENOMIC DNA]</scope>
    <source>
        <strain evidence="10 11">AHT 1</strain>
    </source>
</reference>
<keyword evidence="5" id="KW-0804">Transcription</keyword>
<dbReference type="STRING" id="555088.DealDRAFT_0268"/>
<dbReference type="GO" id="GO:0032993">
    <property type="term" value="C:protein-DNA complex"/>
    <property type="evidence" value="ECO:0007669"/>
    <property type="project" value="TreeGrafter"/>
</dbReference>
<keyword evidence="11" id="KW-1185">Reference proteome</keyword>
<dbReference type="Proteomes" id="UP000006443">
    <property type="component" value="Unassembled WGS sequence"/>
</dbReference>
<evidence type="ECO:0000256" key="4">
    <source>
        <dbReference type="ARBA" id="ARBA00023125"/>
    </source>
</evidence>
<keyword evidence="1 6" id="KW-0597">Phosphoprotein</keyword>
<dbReference type="Gene3D" id="1.10.10.10">
    <property type="entry name" value="Winged helix-like DNA-binding domain superfamily/Winged helix DNA-binding domain"/>
    <property type="match status" value="1"/>
</dbReference>
<evidence type="ECO:0000259" key="9">
    <source>
        <dbReference type="PROSITE" id="PS51755"/>
    </source>
</evidence>
<feature type="modified residue" description="4-aspartylphosphate" evidence="6">
    <location>
        <position position="55"/>
    </location>
</feature>
<dbReference type="Pfam" id="PF00072">
    <property type="entry name" value="Response_reg"/>
    <property type="match status" value="1"/>
</dbReference>
<dbReference type="InterPro" id="IPR039420">
    <property type="entry name" value="WalR-like"/>
</dbReference>
<dbReference type="GO" id="GO:0000156">
    <property type="term" value="F:phosphorelay response regulator activity"/>
    <property type="evidence" value="ECO:0007669"/>
    <property type="project" value="TreeGrafter"/>
</dbReference>
<dbReference type="CDD" id="cd00383">
    <property type="entry name" value="trans_reg_C"/>
    <property type="match status" value="1"/>
</dbReference>